<comment type="caution">
    <text evidence="1">The sequence shown here is derived from an EMBL/GenBank/DDBJ whole genome shotgun (WGS) entry which is preliminary data.</text>
</comment>
<dbReference type="InterPro" id="IPR024539">
    <property type="entry name" value="DUF3877"/>
</dbReference>
<evidence type="ECO:0000313" key="1">
    <source>
        <dbReference type="EMBL" id="MBC8557362.1"/>
    </source>
</evidence>
<accession>A0ABR7MVS4</accession>
<sequence length="189" mass="22481">MERSEQNADILYEDLKKNIMDVIKESQIKLGFEKNPVTIYYPIEALNHLLDTDLGEEQMDQCLQNFAKKVKDPLGEVVFQRNKSRYGITVPVQGVCYIDRNVTDNGFLRDLLELLRRHDCNKEQILAVFKKYSDQIRVQNVTDNDFDYAVWFENDANNIYRYCFHEEEGHVIYHRFTPREYQALMPLEM</sequence>
<reference evidence="1 2" key="1">
    <citation type="submission" date="2020-08" db="EMBL/GenBank/DDBJ databases">
        <title>Genome public.</title>
        <authorList>
            <person name="Liu C."/>
            <person name="Sun Q."/>
        </authorList>
    </citation>
    <scope>NUCLEOTIDE SEQUENCE [LARGE SCALE GENOMIC DNA]</scope>
    <source>
        <strain evidence="1 2">BX3</strain>
    </source>
</reference>
<name>A0ABR7MVS4_9FIRM</name>
<organism evidence="1 2">
    <name type="scientific">Jutongia hominis</name>
    <dbReference type="NCBI Taxonomy" id="2763664"/>
    <lineage>
        <taxon>Bacteria</taxon>
        <taxon>Bacillati</taxon>
        <taxon>Bacillota</taxon>
        <taxon>Clostridia</taxon>
        <taxon>Lachnospirales</taxon>
        <taxon>Lachnospiraceae</taxon>
        <taxon>Jutongia</taxon>
    </lineage>
</organism>
<protein>
    <submittedName>
        <fullName evidence="1">DUF3877 family protein</fullName>
    </submittedName>
</protein>
<dbReference type="Proteomes" id="UP000637513">
    <property type="component" value="Unassembled WGS sequence"/>
</dbReference>
<keyword evidence="2" id="KW-1185">Reference proteome</keyword>
<evidence type="ECO:0000313" key="2">
    <source>
        <dbReference type="Proteomes" id="UP000637513"/>
    </source>
</evidence>
<dbReference type="Pfam" id="PF12993">
    <property type="entry name" value="DUF3877"/>
    <property type="match status" value="1"/>
</dbReference>
<gene>
    <name evidence="1" type="ORF">H8700_06550</name>
</gene>
<proteinExistence type="predicted"/>
<dbReference type="RefSeq" id="WP_249304455.1">
    <property type="nucleotide sequence ID" value="NZ_JACRSW010000027.1"/>
</dbReference>
<dbReference type="EMBL" id="JACRSW010000027">
    <property type="protein sequence ID" value="MBC8557362.1"/>
    <property type="molecule type" value="Genomic_DNA"/>
</dbReference>